<gene>
    <name evidence="2" type="ORF">DAMNIGENAA_31850</name>
</gene>
<protein>
    <submittedName>
        <fullName evidence="2">Restriction endonuclease</fullName>
    </submittedName>
</protein>
<dbReference type="RefSeq" id="WP_281795773.1">
    <property type="nucleotide sequence ID" value="NZ_BSDR01000001.1"/>
</dbReference>
<comment type="caution">
    <text evidence="2">The sequence shown here is derived from an EMBL/GenBank/DDBJ whole genome shotgun (WGS) entry which is preliminary data.</text>
</comment>
<dbReference type="EMBL" id="BSDR01000001">
    <property type="protein sequence ID" value="GLI35752.1"/>
    <property type="molecule type" value="Genomic_DNA"/>
</dbReference>
<evidence type="ECO:0000313" key="2">
    <source>
        <dbReference type="EMBL" id="GLI35752.1"/>
    </source>
</evidence>
<dbReference type="CDD" id="cd06260">
    <property type="entry name" value="DUF820-like"/>
    <property type="match status" value="1"/>
</dbReference>
<evidence type="ECO:0000313" key="3">
    <source>
        <dbReference type="Proteomes" id="UP001144372"/>
    </source>
</evidence>
<proteinExistence type="predicted"/>
<dbReference type="Gene3D" id="3.90.1570.10">
    <property type="entry name" value="tt1808, chain A"/>
    <property type="match status" value="1"/>
</dbReference>
<dbReference type="AlphaFoldDB" id="A0A9W6FVR7"/>
<keyword evidence="2" id="KW-0378">Hydrolase</keyword>
<dbReference type="InterPro" id="IPR008538">
    <property type="entry name" value="Uma2"/>
</dbReference>
<dbReference type="GO" id="GO:0004519">
    <property type="term" value="F:endonuclease activity"/>
    <property type="evidence" value="ECO:0007669"/>
    <property type="project" value="UniProtKB-KW"/>
</dbReference>
<dbReference type="Pfam" id="PF05685">
    <property type="entry name" value="Uma2"/>
    <property type="match status" value="1"/>
</dbReference>
<accession>A0A9W6FVR7</accession>
<evidence type="ECO:0000259" key="1">
    <source>
        <dbReference type="Pfam" id="PF05685"/>
    </source>
</evidence>
<name>A0A9W6FVR7_9BACT</name>
<dbReference type="SUPFAM" id="SSF52980">
    <property type="entry name" value="Restriction endonuclease-like"/>
    <property type="match status" value="1"/>
</dbReference>
<reference evidence="2" key="1">
    <citation type="submission" date="2022-12" db="EMBL/GenBank/DDBJ databases">
        <title>Reference genome sequencing for broad-spectrum identification of bacterial and archaeal isolates by mass spectrometry.</title>
        <authorList>
            <person name="Sekiguchi Y."/>
            <person name="Tourlousse D.M."/>
        </authorList>
    </citation>
    <scope>NUCLEOTIDE SEQUENCE</scope>
    <source>
        <strain evidence="2">ASRB1</strain>
    </source>
</reference>
<dbReference type="PANTHER" id="PTHR34107:SF4">
    <property type="entry name" value="SLL1222 PROTEIN"/>
    <property type="match status" value="1"/>
</dbReference>
<organism evidence="2 3">
    <name type="scientific">Desulforhabdus amnigena</name>
    <dbReference type="NCBI Taxonomy" id="40218"/>
    <lineage>
        <taxon>Bacteria</taxon>
        <taxon>Pseudomonadati</taxon>
        <taxon>Thermodesulfobacteriota</taxon>
        <taxon>Syntrophobacteria</taxon>
        <taxon>Syntrophobacterales</taxon>
        <taxon>Syntrophobacteraceae</taxon>
        <taxon>Desulforhabdus</taxon>
    </lineage>
</organism>
<sequence length="189" mass="21603">MSEPAKKTATYEDLYSIPENMMGEIINGELIVTPRPSPQHMLSTSVLGGKILPPYQFGEGGGPGGWIILVEVEIRWDEQLVVPDLAGWRKERFPKKLEYNWIDVTPDWVCEVLSPSTALRDRTVKKTLYEQHGVKHLWLVDPFHMTLEVLRLESHRWVPAGVFGGHEKARMEPFQEIEIDLGDLWLESG</sequence>
<keyword evidence="2" id="KW-0540">Nuclease</keyword>
<dbReference type="InterPro" id="IPR011335">
    <property type="entry name" value="Restrct_endonuc-II-like"/>
</dbReference>
<keyword evidence="2" id="KW-0255">Endonuclease</keyword>
<feature type="domain" description="Putative restriction endonuclease" evidence="1">
    <location>
        <begin position="10"/>
        <end position="180"/>
    </location>
</feature>
<dbReference type="PANTHER" id="PTHR34107">
    <property type="entry name" value="SLL0198 PROTEIN-RELATED"/>
    <property type="match status" value="1"/>
</dbReference>
<dbReference type="Proteomes" id="UP001144372">
    <property type="component" value="Unassembled WGS sequence"/>
</dbReference>
<dbReference type="InterPro" id="IPR012296">
    <property type="entry name" value="Nuclease_put_TT1808"/>
</dbReference>
<keyword evidence="3" id="KW-1185">Reference proteome</keyword>